<sequence>MPMFPIRQWGVMIVVGIVVVLLLSRIPSLEQALQERRQTVAVFQPSQAKWLTDDNMVDRLARLPLQDRLVKVGWDHAILTIDMQGAIPEEVWADIGRLIIFPIRKSIMSNKCLLGCSRKPRVAVCCLRRRPERPIGRIKN</sequence>
<gene>
    <name evidence="1" type="ORF">FPL14_26805</name>
</gene>
<dbReference type="RefSeq" id="WP_182300608.1">
    <property type="nucleotide sequence ID" value="NZ_CP041969.1"/>
</dbReference>
<name>A0A7G5C588_9BACL</name>
<dbReference type="Proteomes" id="UP000515679">
    <property type="component" value="Chromosome"/>
</dbReference>
<reference evidence="1 2" key="1">
    <citation type="submission" date="2019-07" db="EMBL/GenBank/DDBJ databases">
        <authorList>
            <person name="Kim J.K."/>
            <person name="Cheong H.-M."/>
            <person name="Choi Y."/>
            <person name="Hwang K.J."/>
            <person name="Lee S."/>
            <person name="Choi C."/>
        </authorList>
    </citation>
    <scope>NUCLEOTIDE SEQUENCE [LARGE SCALE GENOMIC DNA]</scope>
    <source>
        <strain evidence="1 2">KS 22</strain>
    </source>
</reference>
<dbReference type="KEGG" id="cchl:FPL14_26805"/>
<accession>A0A7G5C588</accession>
<dbReference type="EMBL" id="CP041969">
    <property type="protein sequence ID" value="QMV44372.1"/>
    <property type="molecule type" value="Genomic_DNA"/>
</dbReference>
<dbReference type="AlphaFoldDB" id="A0A7G5C588"/>
<proteinExistence type="predicted"/>
<evidence type="ECO:0000313" key="2">
    <source>
        <dbReference type="Proteomes" id="UP000515679"/>
    </source>
</evidence>
<evidence type="ECO:0000313" key="1">
    <source>
        <dbReference type="EMBL" id="QMV44372.1"/>
    </source>
</evidence>
<keyword evidence="2" id="KW-1185">Reference proteome</keyword>
<protein>
    <submittedName>
        <fullName evidence="1">Uncharacterized protein</fullName>
    </submittedName>
</protein>
<organism evidence="1 2">
    <name type="scientific">Cohnella cholangitidis</name>
    <dbReference type="NCBI Taxonomy" id="2598458"/>
    <lineage>
        <taxon>Bacteria</taxon>
        <taxon>Bacillati</taxon>
        <taxon>Bacillota</taxon>
        <taxon>Bacilli</taxon>
        <taxon>Bacillales</taxon>
        <taxon>Paenibacillaceae</taxon>
        <taxon>Cohnella</taxon>
    </lineage>
</organism>